<protein>
    <recommendedName>
        <fullName evidence="3">DUF4371 domain-containing protein</fullName>
    </recommendedName>
</protein>
<accession>A0ABQ9WXP5</accession>
<reference evidence="1 2" key="1">
    <citation type="journal article" date="2022" name="bioRxiv">
        <title>Genomics of Preaxostyla Flagellates Illuminates Evolutionary Transitions and the Path Towards Mitochondrial Loss.</title>
        <authorList>
            <person name="Novak L.V.F."/>
            <person name="Treitli S.C."/>
            <person name="Pyrih J."/>
            <person name="Halakuc P."/>
            <person name="Pipaliya S.V."/>
            <person name="Vacek V."/>
            <person name="Brzon O."/>
            <person name="Soukal P."/>
            <person name="Eme L."/>
            <person name="Dacks J.B."/>
            <person name="Karnkowska A."/>
            <person name="Elias M."/>
            <person name="Hampl V."/>
        </authorList>
    </citation>
    <scope>NUCLEOTIDE SEQUENCE [LARGE SCALE GENOMIC DNA]</scope>
    <source>
        <strain evidence="1">NAU3</strain>
        <tissue evidence="1">Gut</tissue>
    </source>
</reference>
<evidence type="ECO:0000313" key="2">
    <source>
        <dbReference type="Proteomes" id="UP001281761"/>
    </source>
</evidence>
<dbReference type="Proteomes" id="UP001281761">
    <property type="component" value="Unassembled WGS sequence"/>
</dbReference>
<dbReference type="EMBL" id="JARBJD010000323">
    <property type="protein sequence ID" value="KAK2943899.1"/>
    <property type="molecule type" value="Genomic_DNA"/>
</dbReference>
<dbReference type="PANTHER" id="PTHR45913:SF5">
    <property type="entry name" value="GENERAL TRANSCRIPTION FACTOR II-I REPEAT DOMAIN-CONTAINING PROTEIN 2A-LIKE PROTEIN"/>
    <property type="match status" value="1"/>
</dbReference>
<dbReference type="InterPro" id="IPR012337">
    <property type="entry name" value="RNaseH-like_sf"/>
</dbReference>
<gene>
    <name evidence="1" type="ORF">BLNAU_21202</name>
</gene>
<organism evidence="1 2">
    <name type="scientific">Blattamonas nauphoetae</name>
    <dbReference type="NCBI Taxonomy" id="2049346"/>
    <lineage>
        <taxon>Eukaryota</taxon>
        <taxon>Metamonada</taxon>
        <taxon>Preaxostyla</taxon>
        <taxon>Oxymonadida</taxon>
        <taxon>Blattamonas</taxon>
    </lineage>
</organism>
<evidence type="ECO:0008006" key="3">
    <source>
        <dbReference type="Google" id="ProtNLM"/>
    </source>
</evidence>
<name>A0ABQ9WXP5_9EUKA</name>
<proteinExistence type="predicted"/>
<dbReference type="PANTHER" id="PTHR45913">
    <property type="entry name" value="EPM2A-INTERACTING PROTEIN 1"/>
    <property type="match status" value="1"/>
</dbReference>
<sequence length="616" mass="69705">MQFMQKMKIEHFTAFEGIKNVTSKVQLDLVQKSFVAHRSSSSAACRCRRLSRYRWCISDQTNSHFIHIHWSIRLLSARAQKRHESPILEVCGVRSLSDGIIQSLAQNSQATMKEELPPPLHHIQLIAFAVEECPLPHRCRAAERAVHLHPTWINREDLKDADGLPIFELRNGGIFCRICSQYKDKLHPTQGKYITEKSMPTHPNSLKNHIKTQIHKRAMAMKHVDSAIVNPQLTEADQLGIHHHRTNQVHAVNYRSHHHHSCDNFKALTNLLNYVSNPTFVSPSPASDSRLFWSIASALDEQFYNTLITNIDKFTPLSVCLDTSTDITLTSVLCVNLRYLSNSNEIKSILVGLEEMSNGTKGTDLFNSFCRILKRADINLAQIASVATDGEPAMIGHQKGFLAYIRHSVPTIYHKTCHAHKFNLALKNTFESPQLPTLSLLISNSIKLIHSITKSIPNTKRFNAELLRRGLPSKSLSKPVQIRWNTNQTAVSETRAYLEVISAVLGSDVDPETHPLPAFFRATSNQLRLSLVDYVLQNSLPLNALQSNSLTFLQGQDIIAHLLHDLEAISAFDLKNEWASIPREDNEEFESSEKLVLEEAVLLLTRLCSELRTRFV</sequence>
<comment type="caution">
    <text evidence="1">The sequence shown here is derived from an EMBL/GenBank/DDBJ whole genome shotgun (WGS) entry which is preliminary data.</text>
</comment>
<evidence type="ECO:0000313" key="1">
    <source>
        <dbReference type="EMBL" id="KAK2943899.1"/>
    </source>
</evidence>
<keyword evidence="2" id="KW-1185">Reference proteome</keyword>
<dbReference type="SUPFAM" id="SSF53098">
    <property type="entry name" value="Ribonuclease H-like"/>
    <property type="match status" value="1"/>
</dbReference>